<dbReference type="Pfam" id="PF07804">
    <property type="entry name" value="HipA_C"/>
    <property type="match status" value="1"/>
</dbReference>
<protein>
    <submittedName>
        <fullName evidence="6">Type II toxin-antitoxin system HipA family toxin</fullName>
    </submittedName>
</protein>
<feature type="domain" description="HipA-like C-terminal" evidence="4">
    <location>
        <begin position="142"/>
        <end position="376"/>
    </location>
</feature>
<comment type="caution">
    <text evidence="6">The sequence shown here is derived from an EMBL/GenBank/DDBJ whole genome shotgun (WGS) entry which is preliminary data.</text>
</comment>
<dbReference type="RefSeq" id="WP_253569148.1">
    <property type="nucleotide sequence ID" value="NZ_JAMZEK010000006.1"/>
</dbReference>
<dbReference type="InterPro" id="IPR012893">
    <property type="entry name" value="HipA-like_C"/>
</dbReference>
<proteinExistence type="inferred from homology"/>
<dbReference type="NCBIfam" id="TIGR03071">
    <property type="entry name" value="couple_hipA"/>
    <property type="match status" value="1"/>
</dbReference>
<dbReference type="CDD" id="cd17793">
    <property type="entry name" value="HipA"/>
    <property type="match status" value="1"/>
</dbReference>
<keyword evidence="7" id="KW-1185">Reference proteome</keyword>
<organism evidence="6 7">
    <name type="scientific">Dyella lutea</name>
    <dbReference type="NCBI Taxonomy" id="2950441"/>
    <lineage>
        <taxon>Bacteria</taxon>
        <taxon>Pseudomonadati</taxon>
        <taxon>Pseudomonadota</taxon>
        <taxon>Gammaproteobacteria</taxon>
        <taxon>Lysobacterales</taxon>
        <taxon>Rhodanobacteraceae</taxon>
        <taxon>Dyella</taxon>
    </lineage>
</organism>
<evidence type="ECO:0000313" key="7">
    <source>
        <dbReference type="Proteomes" id="UP001204615"/>
    </source>
</evidence>
<sequence>MLAVRHAGEIVGRLQARERELAFTYDAAWLGRPHTFPLSPRLPLRADPHIGEEVLFFFANLLPEGPVLDTLCRLQRLPRGNVYRLLEAFGRECAGAFELVPETDEPQREPAYEPYPPDQLTADLQRLRDNIPLLQSHGDLRLSLAGAQNKIPLRYADGQFSLPAGGAASTHILKPALQPEKLYPDAVLNEALCMRLAQAVGLPSAPVQLVAQPEQVLLVERYDRVIDGDRVHRLHQLDFCQLAGVLPDQKYEIEGGPGVRDLFALIDRHSALPARDRLQLVDWLLFNMLIGNADAHAKNIAMLYDRKGKLRLAPAYDLLSTAYWPELDDKLAMAIGGERRPRWVMKRQWQQLCDEARLNLTLLRRRALSLADALQQQLPGVAGGLGVEADAPLLRHLSTTITRRRAYLARLEGA</sequence>
<feature type="domain" description="HipA N-terminal subdomain 1" evidence="5">
    <location>
        <begin position="2"/>
        <end position="99"/>
    </location>
</feature>
<dbReference type="Gene3D" id="1.10.1070.20">
    <property type="match status" value="1"/>
</dbReference>
<dbReference type="EMBL" id="JAMZEK010000006">
    <property type="protein sequence ID" value="MCP1376340.1"/>
    <property type="molecule type" value="Genomic_DNA"/>
</dbReference>
<comment type="similarity">
    <text evidence="1">Belongs to the HipA Ser/Thr kinase family.</text>
</comment>
<dbReference type="InterPro" id="IPR052028">
    <property type="entry name" value="HipA_Ser/Thr_kinase"/>
</dbReference>
<evidence type="ECO:0000259" key="4">
    <source>
        <dbReference type="Pfam" id="PF07804"/>
    </source>
</evidence>
<evidence type="ECO:0000313" key="6">
    <source>
        <dbReference type="EMBL" id="MCP1376340.1"/>
    </source>
</evidence>
<reference evidence="6 7" key="1">
    <citation type="submission" date="2022-06" db="EMBL/GenBank/DDBJ databases">
        <title>Dyella sp. Sa strain:Sa Genome sequencing.</title>
        <authorList>
            <person name="Park S."/>
        </authorList>
    </citation>
    <scope>NUCLEOTIDE SEQUENCE [LARGE SCALE GENOMIC DNA]</scope>
    <source>
        <strain evidence="6 7">Sa</strain>
    </source>
</reference>
<dbReference type="Pfam" id="PF13657">
    <property type="entry name" value="Couple_hipA"/>
    <property type="match status" value="1"/>
</dbReference>
<gene>
    <name evidence="6" type="ORF">NC595_20010</name>
</gene>
<evidence type="ECO:0000256" key="1">
    <source>
        <dbReference type="ARBA" id="ARBA00010164"/>
    </source>
</evidence>
<keyword evidence="3" id="KW-0418">Kinase</keyword>
<evidence type="ECO:0000256" key="3">
    <source>
        <dbReference type="ARBA" id="ARBA00022777"/>
    </source>
</evidence>
<evidence type="ECO:0000259" key="5">
    <source>
        <dbReference type="Pfam" id="PF13657"/>
    </source>
</evidence>
<keyword evidence="2" id="KW-0808">Transferase</keyword>
<dbReference type="PANTHER" id="PTHR37419:SF1">
    <property type="entry name" value="SERINE_THREONINE-PROTEIN KINASE TOXIN HIPA"/>
    <property type="match status" value="1"/>
</dbReference>
<dbReference type="InterPro" id="IPR017508">
    <property type="entry name" value="HipA_N1"/>
</dbReference>
<accession>A0ABT1FGR5</accession>
<evidence type="ECO:0000256" key="2">
    <source>
        <dbReference type="ARBA" id="ARBA00022679"/>
    </source>
</evidence>
<dbReference type="PANTHER" id="PTHR37419">
    <property type="entry name" value="SERINE/THREONINE-PROTEIN KINASE TOXIN HIPA"/>
    <property type="match status" value="1"/>
</dbReference>
<dbReference type="Proteomes" id="UP001204615">
    <property type="component" value="Unassembled WGS sequence"/>
</dbReference>
<name>A0ABT1FGR5_9GAMM</name>